<evidence type="ECO:0000313" key="1">
    <source>
        <dbReference type="EMBL" id="GBP61585.1"/>
    </source>
</evidence>
<proteinExistence type="predicted"/>
<accession>A0A4C1XHA5</accession>
<protein>
    <submittedName>
        <fullName evidence="1">Uncharacterized protein</fullName>
    </submittedName>
</protein>
<dbReference type="Proteomes" id="UP000299102">
    <property type="component" value="Unassembled WGS sequence"/>
</dbReference>
<dbReference type="EMBL" id="BGZK01000817">
    <property type="protein sequence ID" value="GBP61585.1"/>
    <property type="molecule type" value="Genomic_DNA"/>
</dbReference>
<name>A0A4C1XHA5_EUMVA</name>
<gene>
    <name evidence="1" type="ORF">EVAR_46446_1</name>
</gene>
<dbReference type="AlphaFoldDB" id="A0A4C1XHA5"/>
<evidence type="ECO:0000313" key="2">
    <source>
        <dbReference type="Proteomes" id="UP000299102"/>
    </source>
</evidence>
<organism evidence="1 2">
    <name type="scientific">Eumeta variegata</name>
    <name type="common">Bagworm moth</name>
    <name type="synonym">Eumeta japonica</name>
    <dbReference type="NCBI Taxonomy" id="151549"/>
    <lineage>
        <taxon>Eukaryota</taxon>
        <taxon>Metazoa</taxon>
        <taxon>Ecdysozoa</taxon>
        <taxon>Arthropoda</taxon>
        <taxon>Hexapoda</taxon>
        <taxon>Insecta</taxon>
        <taxon>Pterygota</taxon>
        <taxon>Neoptera</taxon>
        <taxon>Endopterygota</taxon>
        <taxon>Lepidoptera</taxon>
        <taxon>Glossata</taxon>
        <taxon>Ditrysia</taxon>
        <taxon>Tineoidea</taxon>
        <taxon>Psychidae</taxon>
        <taxon>Oiketicinae</taxon>
        <taxon>Eumeta</taxon>
    </lineage>
</organism>
<keyword evidence="2" id="KW-1185">Reference proteome</keyword>
<sequence>MYLRCVWVCVRARAHALVRLRVRYLRLRVRLRVHGRVCMGACAFASVNDGAQRPRRNVTTQFSYIRNLWNPSWKRLSYVIQARTSLRDKLRVPLAINNGERADNDNKAGNRRSVRDRYRNAILL</sequence>
<comment type="caution">
    <text evidence="1">The sequence shown here is derived from an EMBL/GenBank/DDBJ whole genome shotgun (WGS) entry which is preliminary data.</text>
</comment>
<reference evidence="1 2" key="1">
    <citation type="journal article" date="2019" name="Commun. Biol.">
        <title>The bagworm genome reveals a unique fibroin gene that provides high tensile strength.</title>
        <authorList>
            <person name="Kono N."/>
            <person name="Nakamura H."/>
            <person name="Ohtoshi R."/>
            <person name="Tomita M."/>
            <person name="Numata K."/>
            <person name="Arakawa K."/>
        </authorList>
    </citation>
    <scope>NUCLEOTIDE SEQUENCE [LARGE SCALE GENOMIC DNA]</scope>
</reference>